<gene>
    <name evidence="5" type="ORF">FXF49_09925</name>
</gene>
<feature type="chain" id="PRO_5023115053" evidence="3">
    <location>
        <begin position="20"/>
        <end position="374"/>
    </location>
</feature>
<sequence length="374" mass="41524">MKKLTLVLIVLAMSTLSYAEIRLGALFSTTGPASFLGMPEKQTLEMLVEEANNNGGINGEKIKLYLYDTRGIDAEARKKFIRLVKKDRVDAVIGPTRSGSTLAIKELAGKFKMPLISCASSDRIIEPINPFVFKVAPSDTLAVRKIYSYLKDNGKNKVAIITAQNGYGDSGRTALLNEAENMGIDIVADEKFRDNDRDMTSQLTKITEKKPDVIICWGVGPAPAIVAKNYKQLQPNAILIMSHGVASKKFIELAGNASEDIILPAGRLLVVKKLPNSNKFKNMLLEYKNIYEKRFDSSVSTFGGHAYDAFQIFKKAYKNSVKEDIKITDAIENIKGYLGTYGEFNFSKNDHNGLDMDAFIMLKIKNGDWQLLNK</sequence>
<dbReference type="PANTHER" id="PTHR30483:SF38">
    <property type="entry name" value="BLR7848 PROTEIN"/>
    <property type="match status" value="1"/>
</dbReference>
<dbReference type="InterPro" id="IPR028081">
    <property type="entry name" value="Leu-bd"/>
</dbReference>
<organism evidence="5 6">
    <name type="scientific">Flexistipes sinusarabici</name>
    <dbReference type="NCBI Taxonomy" id="2352"/>
    <lineage>
        <taxon>Bacteria</taxon>
        <taxon>Pseudomonadati</taxon>
        <taxon>Deferribacterota</taxon>
        <taxon>Deferribacteres</taxon>
        <taxon>Deferribacterales</taxon>
        <taxon>Flexistipitaceae</taxon>
        <taxon>Flexistipes</taxon>
    </lineage>
</organism>
<evidence type="ECO:0000313" key="5">
    <source>
        <dbReference type="EMBL" id="TYB32731.1"/>
    </source>
</evidence>
<dbReference type="EMBL" id="VSIV01000276">
    <property type="protein sequence ID" value="TYB32731.1"/>
    <property type="molecule type" value="Genomic_DNA"/>
</dbReference>
<comment type="caution">
    <text evidence="5">The sequence shown here is derived from an EMBL/GenBank/DDBJ whole genome shotgun (WGS) entry which is preliminary data.</text>
</comment>
<dbReference type="SUPFAM" id="SSF53822">
    <property type="entry name" value="Periplasmic binding protein-like I"/>
    <property type="match status" value="1"/>
</dbReference>
<dbReference type="InterPro" id="IPR051010">
    <property type="entry name" value="BCAA_transport"/>
</dbReference>
<dbReference type="PANTHER" id="PTHR30483">
    <property type="entry name" value="LEUCINE-SPECIFIC-BINDING PROTEIN"/>
    <property type="match status" value="1"/>
</dbReference>
<keyword evidence="2 3" id="KW-0732">Signal</keyword>
<accession>A0A5D0MMN6</accession>
<dbReference type="CDD" id="cd06333">
    <property type="entry name" value="PBP1_ABC_RPA1789-like"/>
    <property type="match status" value="1"/>
</dbReference>
<name>A0A5D0MMN6_FLESI</name>
<reference evidence="5 6" key="1">
    <citation type="submission" date="2019-08" db="EMBL/GenBank/DDBJ databases">
        <title>Genomic characterization of a novel candidate phylum (ARYD3) from a high temperature, high salinity tertiary oil reservoir in north central Oklahoma, USA.</title>
        <authorList>
            <person name="Youssef N.H."/>
            <person name="Yadav A."/>
            <person name="Elshahed M.S."/>
        </authorList>
    </citation>
    <scope>NUCLEOTIDE SEQUENCE [LARGE SCALE GENOMIC DNA]</scope>
    <source>
        <strain evidence="5">ARYD1</strain>
    </source>
</reference>
<proteinExistence type="inferred from homology"/>
<feature type="signal peptide" evidence="3">
    <location>
        <begin position="1"/>
        <end position="19"/>
    </location>
</feature>
<evidence type="ECO:0000259" key="4">
    <source>
        <dbReference type="Pfam" id="PF13458"/>
    </source>
</evidence>
<feature type="domain" description="Leucine-binding protein" evidence="4">
    <location>
        <begin position="20"/>
        <end position="360"/>
    </location>
</feature>
<evidence type="ECO:0000256" key="1">
    <source>
        <dbReference type="ARBA" id="ARBA00010062"/>
    </source>
</evidence>
<dbReference type="Gene3D" id="3.40.50.2300">
    <property type="match status" value="2"/>
</dbReference>
<evidence type="ECO:0000256" key="2">
    <source>
        <dbReference type="ARBA" id="ARBA00022729"/>
    </source>
</evidence>
<evidence type="ECO:0000256" key="3">
    <source>
        <dbReference type="SAM" id="SignalP"/>
    </source>
</evidence>
<dbReference type="AlphaFoldDB" id="A0A5D0MMN6"/>
<evidence type="ECO:0000313" key="6">
    <source>
        <dbReference type="Proteomes" id="UP000323337"/>
    </source>
</evidence>
<comment type="similarity">
    <text evidence="1">Belongs to the leucine-binding protein family.</text>
</comment>
<protein>
    <submittedName>
        <fullName evidence="5">ABC transporter substrate-binding protein</fullName>
    </submittedName>
</protein>
<dbReference type="Pfam" id="PF13458">
    <property type="entry name" value="Peripla_BP_6"/>
    <property type="match status" value="1"/>
</dbReference>
<dbReference type="InterPro" id="IPR028082">
    <property type="entry name" value="Peripla_BP_I"/>
</dbReference>
<dbReference type="Proteomes" id="UP000323337">
    <property type="component" value="Unassembled WGS sequence"/>
</dbReference>
<dbReference type="RefSeq" id="WP_303701737.1">
    <property type="nucleotide sequence ID" value="NZ_VSIV01000276.1"/>
</dbReference>